<evidence type="ECO:0000313" key="3">
    <source>
        <dbReference type="Proteomes" id="UP000797356"/>
    </source>
</evidence>
<evidence type="ECO:0000256" key="1">
    <source>
        <dbReference type="SAM" id="SignalP"/>
    </source>
</evidence>
<dbReference type="EMBL" id="CM017872">
    <property type="protein sequence ID" value="KAG1327621.1"/>
    <property type="molecule type" value="Genomic_DNA"/>
</dbReference>
<name>A0A8K0HVT8_COCNU</name>
<proteinExistence type="predicted"/>
<reference evidence="2" key="1">
    <citation type="journal article" date="2017" name="Gigascience">
        <title>The genome draft of coconut (Cocos nucifera).</title>
        <authorList>
            <person name="Xiao Y."/>
            <person name="Xu P."/>
            <person name="Fan H."/>
            <person name="Baudouin L."/>
            <person name="Xia W."/>
            <person name="Bocs S."/>
            <person name="Xu J."/>
            <person name="Li Q."/>
            <person name="Guo A."/>
            <person name="Zhou L."/>
            <person name="Li J."/>
            <person name="Wu Y."/>
            <person name="Ma Z."/>
            <person name="Armero A."/>
            <person name="Issali A.E."/>
            <person name="Liu N."/>
            <person name="Peng M."/>
            <person name="Yang Y."/>
        </authorList>
    </citation>
    <scope>NUCLEOTIDE SEQUENCE</scope>
    <source>
        <tissue evidence="2">Spear leaf of Hainan Tall coconut</tissue>
    </source>
</reference>
<dbReference type="AlphaFoldDB" id="A0A8K0HVT8"/>
<feature type="signal peptide" evidence="1">
    <location>
        <begin position="1"/>
        <end position="17"/>
    </location>
</feature>
<accession>A0A8K0HVT8</accession>
<evidence type="ECO:0000313" key="2">
    <source>
        <dbReference type="EMBL" id="KAG1327621.1"/>
    </source>
</evidence>
<feature type="chain" id="PRO_5035422783" evidence="1">
    <location>
        <begin position="18"/>
        <end position="108"/>
    </location>
</feature>
<keyword evidence="3" id="KW-1185">Reference proteome</keyword>
<reference evidence="2" key="2">
    <citation type="submission" date="2019-07" db="EMBL/GenBank/DDBJ databases">
        <authorList>
            <person name="Yang Y."/>
            <person name="Bocs S."/>
            <person name="Baudouin L."/>
        </authorList>
    </citation>
    <scope>NUCLEOTIDE SEQUENCE</scope>
    <source>
        <tissue evidence="2">Spear leaf of Hainan Tall coconut</tissue>
    </source>
</reference>
<sequence>MTGVAISMVAAIPTAMAFWCSHEGGSRGKHSGMDWGNRSAARMVREGLLTIKEEKANRRDEMKNQDTLASFQCGKAFLLELLDSVMEVSMPHYDLDLIFIYETEKIKK</sequence>
<dbReference type="Proteomes" id="UP000797356">
    <property type="component" value="Chromosome 1"/>
</dbReference>
<keyword evidence="1" id="KW-0732">Signal</keyword>
<gene>
    <name evidence="2" type="ORF">COCNU_01G015550</name>
</gene>
<organism evidence="2 3">
    <name type="scientific">Cocos nucifera</name>
    <name type="common">Coconut palm</name>
    <dbReference type="NCBI Taxonomy" id="13894"/>
    <lineage>
        <taxon>Eukaryota</taxon>
        <taxon>Viridiplantae</taxon>
        <taxon>Streptophyta</taxon>
        <taxon>Embryophyta</taxon>
        <taxon>Tracheophyta</taxon>
        <taxon>Spermatophyta</taxon>
        <taxon>Magnoliopsida</taxon>
        <taxon>Liliopsida</taxon>
        <taxon>Arecaceae</taxon>
        <taxon>Arecoideae</taxon>
        <taxon>Cocoseae</taxon>
        <taxon>Attaleinae</taxon>
        <taxon>Cocos</taxon>
    </lineage>
</organism>
<protein>
    <submittedName>
        <fullName evidence="2">Uncharacterized protein</fullName>
    </submittedName>
</protein>
<comment type="caution">
    <text evidence="2">The sequence shown here is derived from an EMBL/GenBank/DDBJ whole genome shotgun (WGS) entry which is preliminary data.</text>
</comment>